<dbReference type="Gene3D" id="3.10.129.10">
    <property type="entry name" value="Hotdog Thioesterase"/>
    <property type="match status" value="1"/>
</dbReference>
<dbReference type="EMBL" id="SCWB01000003">
    <property type="protein sequence ID" value="TDM12634.1"/>
    <property type="molecule type" value="Genomic_DNA"/>
</dbReference>
<dbReference type="GO" id="GO:0061522">
    <property type="term" value="F:1,4-dihydroxy-2-naphthoyl-CoA thioesterase activity"/>
    <property type="evidence" value="ECO:0007669"/>
    <property type="project" value="TreeGrafter"/>
</dbReference>
<feature type="domain" description="Thioesterase" evidence="3">
    <location>
        <begin position="25"/>
        <end position="101"/>
    </location>
</feature>
<comment type="similarity">
    <text evidence="1">Belongs to the thioesterase PaaI family.</text>
</comment>
<dbReference type="Pfam" id="PF03061">
    <property type="entry name" value="4HBT"/>
    <property type="match status" value="1"/>
</dbReference>
<dbReference type="InterPro" id="IPR006683">
    <property type="entry name" value="Thioestr_dom"/>
</dbReference>
<keyword evidence="2" id="KW-0378">Hydrolase</keyword>
<dbReference type="NCBIfam" id="TIGR00369">
    <property type="entry name" value="unchar_dom_1"/>
    <property type="match status" value="1"/>
</dbReference>
<dbReference type="CDD" id="cd03443">
    <property type="entry name" value="PaaI_thioesterase"/>
    <property type="match status" value="1"/>
</dbReference>
<organism evidence="4 5">
    <name type="scientific">Macrococcus lamae</name>
    <dbReference type="NCBI Taxonomy" id="198484"/>
    <lineage>
        <taxon>Bacteria</taxon>
        <taxon>Bacillati</taxon>
        <taxon>Bacillota</taxon>
        <taxon>Bacilli</taxon>
        <taxon>Bacillales</taxon>
        <taxon>Staphylococcaceae</taxon>
        <taxon>Macrococcus</taxon>
    </lineage>
</organism>
<evidence type="ECO:0000313" key="5">
    <source>
        <dbReference type="Proteomes" id="UP000294802"/>
    </source>
</evidence>
<evidence type="ECO:0000256" key="2">
    <source>
        <dbReference type="ARBA" id="ARBA00022801"/>
    </source>
</evidence>
<evidence type="ECO:0000256" key="1">
    <source>
        <dbReference type="ARBA" id="ARBA00008324"/>
    </source>
</evidence>
<name>A0A4R6BW54_9STAP</name>
<dbReference type="SUPFAM" id="SSF54637">
    <property type="entry name" value="Thioesterase/thiol ester dehydrase-isomerase"/>
    <property type="match status" value="1"/>
</dbReference>
<keyword evidence="5" id="KW-1185">Reference proteome</keyword>
<evidence type="ECO:0000313" key="4">
    <source>
        <dbReference type="EMBL" id="TDM12634.1"/>
    </source>
</evidence>
<gene>
    <name evidence="4" type="ORF">ERX29_02690</name>
</gene>
<evidence type="ECO:0000259" key="3">
    <source>
        <dbReference type="Pfam" id="PF03061"/>
    </source>
</evidence>
<dbReference type="GO" id="GO:0005829">
    <property type="term" value="C:cytosol"/>
    <property type="evidence" value="ECO:0007669"/>
    <property type="project" value="TreeGrafter"/>
</dbReference>
<sequence>MKIEKRTPGRLAISMPVTDKVKQPFGCLHGGASVALSETVASMGTADLIDLDKEIGLGLEISANHVSSVRAGRVTAIGEILHQGKSTHVWDIKVYDDADRLLSAARCTVAVKQLR</sequence>
<reference evidence="4 5" key="1">
    <citation type="submission" date="2019-01" db="EMBL/GenBank/DDBJ databases">
        <title>Draft genome sequences of the type strains of six Macrococcus species.</title>
        <authorList>
            <person name="Mazhar S."/>
            <person name="Altermann E."/>
            <person name="Hill C."/>
            <person name="Mcauliffe O."/>
        </authorList>
    </citation>
    <scope>NUCLEOTIDE SEQUENCE [LARGE SCALE GENOMIC DNA]</scope>
    <source>
        <strain evidence="4 5">CCM4815</strain>
    </source>
</reference>
<dbReference type="InterPro" id="IPR029069">
    <property type="entry name" value="HotDog_dom_sf"/>
</dbReference>
<proteinExistence type="inferred from homology"/>
<dbReference type="PANTHER" id="PTHR43240">
    <property type="entry name" value="1,4-DIHYDROXY-2-NAPHTHOYL-COA THIOESTERASE 1"/>
    <property type="match status" value="1"/>
</dbReference>
<comment type="caution">
    <text evidence="4">The sequence shown here is derived from an EMBL/GenBank/DDBJ whole genome shotgun (WGS) entry which is preliminary data.</text>
</comment>
<accession>A0A4R6BW54</accession>
<dbReference type="AlphaFoldDB" id="A0A4R6BW54"/>
<dbReference type="OrthoDB" id="9798208at2"/>
<dbReference type="PANTHER" id="PTHR43240:SF5">
    <property type="entry name" value="1,4-DIHYDROXY-2-NAPHTHOYL-COA THIOESTERASE 1"/>
    <property type="match status" value="1"/>
</dbReference>
<dbReference type="Proteomes" id="UP000294802">
    <property type="component" value="Unassembled WGS sequence"/>
</dbReference>
<protein>
    <submittedName>
        <fullName evidence="4">PaaI family thioesterase</fullName>
    </submittedName>
</protein>
<dbReference type="InterPro" id="IPR003736">
    <property type="entry name" value="PAAI_dom"/>
</dbReference>